<gene>
    <name evidence="1" type="ORF">TM448B01077_0020</name>
</gene>
<accession>A0A6M3XJ12</accession>
<dbReference type="PANTHER" id="PTHR36154:SF1">
    <property type="entry name" value="DNA-BINDING TRANSCRIPTIONAL ACTIVATOR ALPA"/>
    <property type="match status" value="1"/>
</dbReference>
<sequence length="61" mass="7020">MSDRLLRRPEVEQEVGLKKSAIYEYMAEGTFPKPVRLGRRAVAWRASEIEEWKAARAPAFA</sequence>
<organism evidence="1">
    <name type="scientific">viral metagenome</name>
    <dbReference type="NCBI Taxonomy" id="1070528"/>
    <lineage>
        <taxon>unclassified sequences</taxon>
        <taxon>metagenomes</taxon>
        <taxon>organismal metagenomes</taxon>
    </lineage>
</organism>
<dbReference type="InterPro" id="IPR009061">
    <property type="entry name" value="DNA-bd_dom_put_sf"/>
</dbReference>
<proteinExistence type="predicted"/>
<dbReference type="PANTHER" id="PTHR36154">
    <property type="entry name" value="DNA-BINDING TRANSCRIPTIONAL ACTIVATOR ALPA"/>
    <property type="match status" value="1"/>
</dbReference>
<dbReference type="Pfam" id="PF05930">
    <property type="entry name" value="Phage_AlpA"/>
    <property type="match status" value="1"/>
</dbReference>
<protein>
    <submittedName>
        <fullName evidence="1">Putative AlpA family regulatory protein</fullName>
    </submittedName>
</protein>
<dbReference type="InterPro" id="IPR010260">
    <property type="entry name" value="AlpA"/>
</dbReference>
<name>A0A6M3XJ12_9ZZZZ</name>
<dbReference type="EMBL" id="MT144700">
    <property type="protein sequence ID" value="QJH97762.1"/>
    <property type="molecule type" value="Genomic_DNA"/>
</dbReference>
<evidence type="ECO:0000313" key="1">
    <source>
        <dbReference type="EMBL" id="QJH97762.1"/>
    </source>
</evidence>
<reference evidence="1" key="1">
    <citation type="submission" date="2020-03" db="EMBL/GenBank/DDBJ databases">
        <title>The deep terrestrial virosphere.</title>
        <authorList>
            <person name="Holmfeldt K."/>
            <person name="Nilsson E."/>
            <person name="Simone D."/>
            <person name="Lopez-Fernandez M."/>
            <person name="Wu X."/>
            <person name="de Brujin I."/>
            <person name="Lundin D."/>
            <person name="Andersson A."/>
            <person name="Bertilsson S."/>
            <person name="Dopson M."/>
        </authorList>
    </citation>
    <scope>NUCLEOTIDE SEQUENCE</scope>
    <source>
        <strain evidence="1">TM448B01077</strain>
    </source>
</reference>
<dbReference type="Gene3D" id="1.10.238.160">
    <property type="match status" value="1"/>
</dbReference>
<dbReference type="InterPro" id="IPR052931">
    <property type="entry name" value="Prophage_regulatory_activator"/>
</dbReference>
<dbReference type="SUPFAM" id="SSF46955">
    <property type="entry name" value="Putative DNA-binding domain"/>
    <property type="match status" value="1"/>
</dbReference>
<dbReference type="AlphaFoldDB" id="A0A6M3XJ12"/>